<dbReference type="InterPro" id="IPR036388">
    <property type="entry name" value="WH-like_DNA-bd_sf"/>
</dbReference>
<organism evidence="5 6">
    <name type="scientific">Acetivibrio ethanolgignens</name>
    <dbReference type="NCBI Taxonomy" id="290052"/>
    <lineage>
        <taxon>Bacteria</taxon>
        <taxon>Bacillati</taxon>
        <taxon>Bacillota</taxon>
        <taxon>Clostridia</taxon>
        <taxon>Eubacteriales</taxon>
        <taxon>Oscillospiraceae</taxon>
        <taxon>Acetivibrio</taxon>
    </lineage>
</organism>
<dbReference type="SMART" id="SM00347">
    <property type="entry name" value="HTH_MARR"/>
    <property type="match status" value="1"/>
</dbReference>
<comment type="caution">
    <text evidence="5">The sequence shown here is derived from an EMBL/GenBank/DDBJ whole genome shotgun (WGS) entry which is preliminary data.</text>
</comment>
<dbReference type="OrthoDB" id="1696863at2"/>
<dbReference type="Proteomes" id="UP000054874">
    <property type="component" value="Unassembled WGS sequence"/>
</dbReference>
<evidence type="ECO:0000256" key="2">
    <source>
        <dbReference type="ARBA" id="ARBA00023125"/>
    </source>
</evidence>
<dbReference type="Pfam" id="PF12802">
    <property type="entry name" value="MarR_2"/>
    <property type="match status" value="1"/>
</dbReference>
<evidence type="ECO:0000256" key="3">
    <source>
        <dbReference type="ARBA" id="ARBA00023163"/>
    </source>
</evidence>
<dbReference type="STRING" id="290052.ASU35_14235"/>
<keyword evidence="1" id="KW-0805">Transcription regulation</keyword>
<dbReference type="GO" id="GO:0003700">
    <property type="term" value="F:DNA-binding transcription factor activity"/>
    <property type="evidence" value="ECO:0007669"/>
    <property type="project" value="InterPro"/>
</dbReference>
<keyword evidence="2" id="KW-0238">DNA-binding</keyword>
<dbReference type="SUPFAM" id="SSF46785">
    <property type="entry name" value="Winged helix' DNA-binding domain"/>
    <property type="match status" value="1"/>
</dbReference>
<feature type="domain" description="HTH marR-type" evidence="4">
    <location>
        <begin position="18"/>
        <end position="157"/>
    </location>
</feature>
<evidence type="ECO:0000313" key="6">
    <source>
        <dbReference type="Proteomes" id="UP000054874"/>
    </source>
</evidence>
<dbReference type="Gene3D" id="1.10.10.10">
    <property type="entry name" value="Winged helix-like DNA-binding domain superfamily/Winged helix DNA-binding domain"/>
    <property type="match status" value="1"/>
</dbReference>
<accession>A0A0V8QD92</accession>
<keyword evidence="6" id="KW-1185">Reference proteome</keyword>
<proteinExistence type="predicted"/>
<evidence type="ECO:0000259" key="4">
    <source>
        <dbReference type="PROSITE" id="PS50995"/>
    </source>
</evidence>
<keyword evidence="3" id="KW-0804">Transcription</keyword>
<dbReference type="GO" id="GO:0003677">
    <property type="term" value="F:DNA binding"/>
    <property type="evidence" value="ECO:0007669"/>
    <property type="project" value="UniProtKB-KW"/>
</dbReference>
<dbReference type="AlphaFoldDB" id="A0A0V8QD92"/>
<dbReference type="PANTHER" id="PTHR42756">
    <property type="entry name" value="TRANSCRIPTIONAL REGULATOR, MARR"/>
    <property type="match status" value="1"/>
</dbReference>
<dbReference type="RefSeq" id="WP_058353727.1">
    <property type="nucleotide sequence ID" value="NZ_CABMMD010000187.1"/>
</dbReference>
<dbReference type="InterPro" id="IPR036390">
    <property type="entry name" value="WH_DNA-bd_sf"/>
</dbReference>
<dbReference type="PROSITE" id="PS50995">
    <property type="entry name" value="HTH_MARR_2"/>
    <property type="match status" value="1"/>
</dbReference>
<reference evidence="5 6" key="1">
    <citation type="submission" date="2015-11" db="EMBL/GenBank/DDBJ databases">
        <title>Butyribacter intestini gen. nov., sp. nov., a butyric acid-producing bacterium of the family Lachnospiraceae isolated from the human faeces.</title>
        <authorList>
            <person name="Zou Y."/>
            <person name="Xue W."/>
            <person name="Luo G."/>
            <person name="Lv M."/>
        </authorList>
    </citation>
    <scope>NUCLEOTIDE SEQUENCE [LARGE SCALE GENOMIC DNA]</scope>
    <source>
        <strain evidence="5 6">ACET-33324</strain>
    </source>
</reference>
<evidence type="ECO:0000313" key="5">
    <source>
        <dbReference type="EMBL" id="KSV58025.1"/>
    </source>
</evidence>
<name>A0A0V8QD92_9FIRM</name>
<dbReference type="PANTHER" id="PTHR42756:SF1">
    <property type="entry name" value="TRANSCRIPTIONAL REPRESSOR OF EMRAB OPERON"/>
    <property type="match status" value="1"/>
</dbReference>
<dbReference type="InterPro" id="IPR000835">
    <property type="entry name" value="HTH_MarR-typ"/>
</dbReference>
<sequence length="180" mass="21005">MNNNTKNTTMVNETYKILNSRISNLYQFVMHYNEYIYSSHKYYGDQALTMIEVHTLTYIEDNPGTTPAELIKYWDKTKGAISQILGRLEKWGLITKRKKEGNAKNIHLYVTPYGARMSQAHKVFDINDIAKTMSQLQEKCTTEEIEIFYKVIAVYNDVIKKDFELNSGHRSDKKEGNRCN</sequence>
<evidence type="ECO:0000256" key="1">
    <source>
        <dbReference type="ARBA" id="ARBA00023015"/>
    </source>
</evidence>
<gene>
    <name evidence="5" type="ORF">ASU35_14235</name>
</gene>
<dbReference type="EMBL" id="LNAM01000187">
    <property type="protein sequence ID" value="KSV58025.1"/>
    <property type="molecule type" value="Genomic_DNA"/>
</dbReference>
<protein>
    <recommendedName>
        <fullName evidence="4">HTH marR-type domain-containing protein</fullName>
    </recommendedName>
</protein>